<dbReference type="EMBL" id="NWSY01000012">
    <property type="protein sequence ID" value="PDT22378.1"/>
    <property type="molecule type" value="Genomic_DNA"/>
</dbReference>
<dbReference type="Proteomes" id="UP000219914">
    <property type="component" value="Unassembled WGS sequence"/>
</dbReference>
<name>A0ABX4JQP1_9HYPH</name>
<proteinExistence type="predicted"/>
<organism evidence="1 2">
    <name type="scientific">Rhizobium hidalgonense</name>
    <dbReference type="NCBI Taxonomy" id="1538159"/>
    <lineage>
        <taxon>Bacteria</taxon>
        <taxon>Pseudomonadati</taxon>
        <taxon>Pseudomonadota</taxon>
        <taxon>Alphaproteobacteria</taxon>
        <taxon>Hyphomicrobiales</taxon>
        <taxon>Rhizobiaceae</taxon>
        <taxon>Rhizobium/Agrobacterium group</taxon>
        <taxon>Rhizobium</taxon>
    </lineage>
</organism>
<accession>A0ABX4JQP1</accession>
<reference evidence="1 2" key="1">
    <citation type="submission" date="2017-09" db="EMBL/GenBank/DDBJ databases">
        <title>Comparative genomics of rhizobia isolated from Phaseolus vulgaris in China.</title>
        <authorList>
            <person name="Tong W."/>
        </authorList>
    </citation>
    <scope>NUCLEOTIDE SEQUENCE [LARGE SCALE GENOMIC DNA]</scope>
    <source>
        <strain evidence="1 2">FH14</strain>
    </source>
</reference>
<comment type="caution">
    <text evidence="1">The sequence shown here is derived from an EMBL/GenBank/DDBJ whole genome shotgun (WGS) entry which is preliminary data.</text>
</comment>
<sequence length="101" mass="10792">MPMRSAFSAVEGLFRSIFPSAHQLSSGEIQKPAINLAQKLVASVKTGLTARTSTDMNPAIRNRRSLLSNWQFMVSALFTTMARNGNAAGRAGDKEVGAPLA</sequence>
<protein>
    <submittedName>
        <fullName evidence="1">Uncharacterized protein</fullName>
    </submittedName>
</protein>
<gene>
    <name evidence="1" type="ORF">CO674_17485</name>
</gene>
<evidence type="ECO:0000313" key="2">
    <source>
        <dbReference type="Proteomes" id="UP000219914"/>
    </source>
</evidence>
<keyword evidence="2" id="KW-1185">Reference proteome</keyword>
<evidence type="ECO:0000313" key="1">
    <source>
        <dbReference type="EMBL" id="PDT22378.1"/>
    </source>
</evidence>